<dbReference type="PANTHER" id="PTHR38813:SF1">
    <property type="entry name" value="TOXIN RELE1-RELATED"/>
    <property type="match status" value="1"/>
</dbReference>
<dbReference type="PANTHER" id="PTHR38813">
    <property type="match status" value="1"/>
</dbReference>
<name>L9ZQD8_9EURY</name>
<comment type="caution">
    <text evidence="2">The sequence shown here is derived from an EMBL/GenBank/DDBJ whole genome shotgun (WGS) entry which is preliminary data.</text>
</comment>
<evidence type="ECO:0000256" key="1">
    <source>
        <dbReference type="ARBA" id="ARBA00022649"/>
    </source>
</evidence>
<keyword evidence="1" id="KW-1277">Toxin-antitoxin system</keyword>
<dbReference type="RefSeq" id="WP_006654220.1">
    <property type="nucleotide sequence ID" value="NZ_AOIM01000038.1"/>
</dbReference>
<dbReference type="SUPFAM" id="SSF143011">
    <property type="entry name" value="RelE-like"/>
    <property type="match status" value="1"/>
</dbReference>
<dbReference type="InterPro" id="IPR052747">
    <property type="entry name" value="TA_system_RelE_toxin"/>
</dbReference>
<dbReference type="InterPro" id="IPR007712">
    <property type="entry name" value="RelE/ParE_toxin"/>
</dbReference>
<gene>
    <name evidence="2" type="ORF">C483_15332</name>
</gene>
<dbReference type="Proteomes" id="UP000011519">
    <property type="component" value="Unassembled WGS sequence"/>
</dbReference>
<evidence type="ECO:0000313" key="2">
    <source>
        <dbReference type="EMBL" id="ELY88720.1"/>
    </source>
</evidence>
<keyword evidence="3" id="KW-1185">Reference proteome</keyword>
<dbReference type="Pfam" id="PF05016">
    <property type="entry name" value="ParE_toxin"/>
    <property type="match status" value="1"/>
</dbReference>
<evidence type="ECO:0000313" key="3">
    <source>
        <dbReference type="Proteomes" id="UP000011519"/>
    </source>
</evidence>
<proteinExistence type="predicted"/>
<dbReference type="InterPro" id="IPR035093">
    <property type="entry name" value="RelE/ParE_toxin_dom_sf"/>
</dbReference>
<protein>
    <submittedName>
        <fullName evidence="2">Plasmid stabilization system</fullName>
    </submittedName>
</protein>
<dbReference type="PATRIC" id="fig|1227493.4.peg.3083"/>
<dbReference type="AlphaFoldDB" id="L9ZQD8"/>
<reference evidence="2 3" key="1">
    <citation type="journal article" date="2014" name="PLoS Genet.">
        <title>Phylogenetically driven sequencing of extremely halophilic archaea reveals strategies for static and dynamic osmo-response.</title>
        <authorList>
            <person name="Becker E.A."/>
            <person name="Seitzer P.M."/>
            <person name="Tritt A."/>
            <person name="Larsen D."/>
            <person name="Krusor M."/>
            <person name="Yao A.I."/>
            <person name="Wu D."/>
            <person name="Madern D."/>
            <person name="Eisen J.A."/>
            <person name="Darling A.E."/>
            <person name="Facciotti M.T."/>
        </authorList>
    </citation>
    <scope>NUCLEOTIDE SEQUENCE [LARGE SCALE GENOMIC DNA]</scope>
    <source>
        <strain evidence="2 3">JCM 10989</strain>
    </source>
</reference>
<dbReference type="EMBL" id="AOIM01000038">
    <property type="protein sequence ID" value="ELY88720.1"/>
    <property type="molecule type" value="Genomic_DNA"/>
</dbReference>
<accession>L9ZQD8</accession>
<dbReference type="Gene3D" id="3.30.2310.20">
    <property type="entry name" value="RelE-like"/>
    <property type="match status" value="1"/>
</dbReference>
<dbReference type="OrthoDB" id="228407at2157"/>
<organism evidence="2 3">
    <name type="scientific">Natrialba hulunbeirensis JCM 10989</name>
    <dbReference type="NCBI Taxonomy" id="1227493"/>
    <lineage>
        <taxon>Archaea</taxon>
        <taxon>Methanobacteriati</taxon>
        <taxon>Methanobacteriota</taxon>
        <taxon>Stenosarchaea group</taxon>
        <taxon>Halobacteria</taxon>
        <taxon>Halobacteriales</taxon>
        <taxon>Natrialbaceae</taxon>
        <taxon>Natrialba</taxon>
    </lineage>
</organism>
<sequence length="95" mass="10938">MTSFQVVVSESVRSLLADVDDKTERIIKDNLSKLESPYPGRGAGDKERLPVDGNEKYRLHIGRTWTAFYEIEDDENLVRVLEVLPIDEAHKRYGF</sequence>